<accession>A0A6I6N8X4</accession>
<protein>
    <submittedName>
        <fullName evidence="5">ATP-binding protein</fullName>
    </submittedName>
</protein>
<keyword evidence="1" id="KW-0808">Transferase</keyword>
<feature type="transmembrane region" description="Helical" evidence="3">
    <location>
        <begin position="163"/>
        <end position="185"/>
    </location>
</feature>
<feature type="domain" description="Histidine kinase/HSP90-like ATPase" evidence="4">
    <location>
        <begin position="29"/>
        <end position="121"/>
    </location>
</feature>
<dbReference type="PANTHER" id="PTHR35526:SF3">
    <property type="entry name" value="ANTI-SIGMA-F FACTOR RSBW"/>
    <property type="match status" value="1"/>
</dbReference>
<sequence>MLRRSHPSAGRRGVTEEGEPQVTAALPRVPESVSDARRLVRHTLADWRLSVLADVAELVVSELSSNAVEHARLDTFRVTVQRGTGDRVRVAVTDKSTVLPVVRPLDDKAEGGRGLALVDAVSCKWGTDRLGWGKRVWADLEPPAPDDLTSPGSIPTYPTVRAYALYGLMLIVVALGGLIALAVAFDTR</sequence>
<feature type="region of interest" description="Disordered" evidence="2">
    <location>
        <begin position="1"/>
        <end position="21"/>
    </location>
</feature>
<dbReference type="GO" id="GO:0005524">
    <property type="term" value="F:ATP binding"/>
    <property type="evidence" value="ECO:0007669"/>
    <property type="project" value="UniProtKB-KW"/>
</dbReference>
<keyword evidence="3" id="KW-1133">Transmembrane helix</keyword>
<dbReference type="PANTHER" id="PTHR35526">
    <property type="entry name" value="ANTI-SIGMA-F FACTOR RSBW-RELATED"/>
    <property type="match status" value="1"/>
</dbReference>
<dbReference type="CDD" id="cd16936">
    <property type="entry name" value="HATPase_RsbW-like"/>
    <property type="match status" value="1"/>
</dbReference>
<keyword evidence="3" id="KW-0472">Membrane</keyword>
<evidence type="ECO:0000256" key="1">
    <source>
        <dbReference type="ARBA" id="ARBA00022527"/>
    </source>
</evidence>
<organism evidence="5 6">
    <name type="scientific">Streptomyces broussonetiae</name>
    <dbReference type="NCBI Taxonomy" id="2686304"/>
    <lineage>
        <taxon>Bacteria</taxon>
        <taxon>Bacillati</taxon>
        <taxon>Actinomycetota</taxon>
        <taxon>Actinomycetes</taxon>
        <taxon>Kitasatosporales</taxon>
        <taxon>Streptomycetaceae</taxon>
        <taxon>Streptomyces</taxon>
    </lineage>
</organism>
<dbReference type="SUPFAM" id="SSF55874">
    <property type="entry name" value="ATPase domain of HSP90 chaperone/DNA topoisomerase II/histidine kinase"/>
    <property type="match status" value="1"/>
</dbReference>
<evidence type="ECO:0000313" key="5">
    <source>
        <dbReference type="EMBL" id="QHA07822.1"/>
    </source>
</evidence>
<keyword evidence="1" id="KW-0418">Kinase</keyword>
<dbReference type="InterPro" id="IPR050267">
    <property type="entry name" value="Anti-sigma-factor_SerPK"/>
</dbReference>
<proteinExistence type="predicted"/>
<evidence type="ECO:0000256" key="3">
    <source>
        <dbReference type="SAM" id="Phobius"/>
    </source>
</evidence>
<gene>
    <name evidence="5" type="ORF">GQF42_35035</name>
</gene>
<reference evidence="5 6" key="1">
    <citation type="submission" date="2019-12" db="EMBL/GenBank/DDBJ databases">
        <title>Streptomyces sp. strain T44 isolated from rhizosphere soil of Broussonetia papyrifera.</title>
        <authorList>
            <person name="Mo P."/>
        </authorList>
    </citation>
    <scope>NUCLEOTIDE SEQUENCE [LARGE SCALE GENOMIC DNA]</scope>
    <source>
        <strain evidence="5 6">T44</strain>
    </source>
</reference>
<keyword evidence="6" id="KW-1185">Reference proteome</keyword>
<dbReference type="KEGG" id="sbro:GQF42_35035"/>
<dbReference type="InterPro" id="IPR036890">
    <property type="entry name" value="HATPase_C_sf"/>
</dbReference>
<dbReference type="AlphaFoldDB" id="A0A6I6N8X4"/>
<keyword evidence="3" id="KW-0812">Transmembrane</keyword>
<dbReference type="EMBL" id="CP047020">
    <property type="protein sequence ID" value="QHA07822.1"/>
    <property type="molecule type" value="Genomic_DNA"/>
</dbReference>
<dbReference type="Proteomes" id="UP000436138">
    <property type="component" value="Chromosome"/>
</dbReference>
<evidence type="ECO:0000313" key="6">
    <source>
        <dbReference type="Proteomes" id="UP000436138"/>
    </source>
</evidence>
<evidence type="ECO:0000259" key="4">
    <source>
        <dbReference type="Pfam" id="PF13581"/>
    </source>
</evidence>
<dbReference type="Pfam" id="PF13581">
    <property type="entry name" value="HATPase_c_2"/>
    <property type="match status" value="1"/>
</dbReference>
<keyword evidence="5" id="KW-0067">ATP-binding</keyword>
<keyword evidence="1" id="KW-0723">Serine/threonine-protein kinase</keyword>
<keyword evidence="5" id="KW-0547">Nucleotide-binding</keyword>
<dbReference type="GO" id="GO:0004674">
    <property type="term" value="F:protein serine/threonine kinase activity"/>
    <property type="evidence" value="ECO:0007669"/>
    <property type="project" value="UniProtKB-KW"/>
</dbReference>
<name>A0A6I6N8X4_9ACTN</name>
<dbReference type="Gene3D" id="3.30.565.10">
    <property type="entry name" value="Histidine kinase-like ATPase, C-terminal domain"/>
    <property type="match status" value="1"/>
</dbReference>
<evidence type="ECO:0000256" key="2">
    <source>
        <dbReference type="SAM" id="MobiDB-lite"/>
    </source>
</evidence>
<dbReference type="InterPro" id="IPR003594">
    <property type="entry name" value="HATPase_dom"/>
</dbReference>